<keyword evidence="3" id="KW-1185">Reference proteome</keyword>
<evidence type="ECO:0000313" key="3">
    <source>
        <dbReference type="Proteomes" id="UP000821837"/>
    </source>
</evidence>
<dbReference type="VEuPathDB" id="VectorBase:RSAN_041460"/>
<proteinExistence type="inferred from homology"/>
<accession>A0A9D4TD31</accession>
<sequence>MSATGLQACYRAAESSRSAVDLKPSYLVIHEGGRKKDNKLLLVISFGQLYVHGLPRSRKAPTVRDLVKSGSTESEVMQVMISQAYEKYTIRVTATEVVVCPPGKEWKSVLRSSNSELHVLQPTDVLVDIDKCIIADNVRLPKVRVTGKLPLLRVSVTDFKLVQVLKVLNSIPTVGASTPPKVVEAAPVVSLPEVDLPTKIETTTALNVVPKGDSSSSEGSAPRQDYDATDLELDFEITEVALDISQIIKGVLKPVVLFQAQQLSLKFESRPLDWRCQLRLKKTILEHMDFSGSLAVFLC</sequence>
<dbReference type="GO" id="GO:0006623">
    <property type="term" value="P:protein targeting to vacuole"/>
    <property type="evidence" value="ECO:0007669"/>
    <property type="project" value="TreeGrafter"/>
</dbReference>
<reference evidence="2" key="1">
    <citation type="journal article" date="2020" name="Cell">
        <title>Large-Scale Comparative Analyses of Tick Genomes Elucidate Their Genetic Diversity and Vector Capacities.</title>
        <authorList>
            <consortium name="Tick Genome and Microbiome Consortium (TIGMIC)"/>
            <person name="Jia N."/>
            <person name="Wang J."/>
            <person name="Shi W."/>
            <person name="Du L."/>
            <person name="Sun Y."/>
            <person name="Zhan W."/>
            <person name="Jiang J.F."/>
            <person name="Wang Q."/>
            <person name="Zhang B."/>
            <person name="Ji P."/>
            <person name="Bell-Sakyi L."/>
            <person name="Cui X.M."/>
            <person name="Yuan T.T."/>
            <person name="Jiang B.G."/>
            <person name="Yang W.F."/>
            <person name="Lam T.T."/>
            <person name="Chang Q.C."/>
            <person name="Ding S.J."/>
            <person name="Wang X.J."/>
            <person name="Zhu J.G."/>
            <person name="Ruan X.D."/>
            <person name="Zhao L."/>
            <person name="Wei J.T."/>
            <person name="Ye R.Z."/>
            <person name="Que T.C."/>
            <person name="Du C.H."/>
            <person name="Zhou Y.H."/>
            <person name="Cheng J.X."/>
            <person name="Dai P.F."/>
            <person name="Guo W.B."/>
            <person name="Han X.H."/>
            <person name="Huang E.J."/>
            <person name="Li L.F."/>
            <person name="Wei W."/>
            <person name="Gao Y.C."/>
            <person name="Liu J.Z."/>
            <person name="Shao H.Z."/>
            <person name="Wang X."/>
            <person name="Wang C.C."/>
            <person name="Yang T.C."/>
            <person name="Huo Q.B."/>
            <person name="Li W."/>
            <person name="Chen H.Y."/>
            <person name="Chen S.E."/>
            <person name="Zhou L.G."/>
            <person name="Ni X.B."/>
            <person name="Tian J.H."/>
            <person name="Sheng Y."/>
            <person name="Liu T."/>
            <person name="Pan Y.S."/>
            <person name="Xia L.Y."/>
            <person name="Li J."/>
            <person name="Zhao F."/>
            <person name="Cao W.C."/>
        </authorList>
    </citation>
    <scope>NUCLEOTIDE SEQUENCE</scope>
    <source>
        <strain evidence="2">Rsan-2018</strain>
    </source>
</reference>
<name>A0A9D4TD31_RHISA</name>
<organism evidence="2 3">
    <name type="scientific">Rhipicephalus sanguineus</name>
    <name type="common">Brown dog tick</name>
    <name type="synonym">Ixodes sanguineus</name>
    <dbReference type="NCBI Taxonomy" id="34632"/>
    <lineage>
        <taxon>Eukaryota</taxon>
        <taxon>Metazoa</taxon>
        <taxon>Ecdysozoa</taxon>
        <taxon>Arthropoda</taxon>
        <taxon>Chelicerata</taxon>
        <taxon>Arachnida</taxon>
        <taxon>Acari</taxon>
        <taxon>Parasitiformes</taxon>
        <taxon>Ixodida</taxon>
        <taxon>Ixodoidea</taxon>
        <taxon>Ixodidae</taxon>
        <taxon>Rhipicephalinae</taxon>
        <taxon>Rhipicephalus</taxon>
        <taxon>Rhipicephalus</taxon>
    </lineage>
</organism>
<comment type="similarity">
    <text evidence="1">Belongs to the VPS13 family.</text>
</comment>
<gene>
    <name evidence="2" type="ORF">HPB52_025373</name>
</gene>
<dbReference type="PANTHER" id="PTHR16166">
    <property type="entry name" value="VACUOLAR PROTEIN SORTING-ASSOCIATED PROTEIN VPS13"/>
    <property type="match status" value="1"/>
</dbReference>
<protein>
    <recommendedName>
        <fullName evidence="4">VPS13 repeated region domain-containing protein</fullName>
    </recommendedName>
</protein>
<dbReference type="AlphaFoldDB" id="A0A9D4TD31"/>
<evidence type="ECO:0000313" key="2">
    <source>
        <dbReference type="EMBL" id="KAH7985836.1"/>
    </source>
</evidence>
<dbReference type="Proteomes" id="UP000821837">
    <property type="component" value="Unassembled WGS sequence"/>
</dbReference>
<dbReference type="InterPro" id="IPR026847">
    <property type="entry name" value="VPS13"/>
</dbReference>
<dbReference type="GO" id="GO:0045053">
    <property type="term" value="P:protein retention in Golgi apparatus"/>
    <property type="evidence" value="ECO:0007669"/>
    <property type="project" value="TreeGrafter"/>
</dbReference>
<evidence type="ECO:0008006" key="4">
    <source>
        <dbReference type="Google" id="ProtNLM"/>
    </source>
</evidence>
<comment type="caution">
    <text evidence="2">The sequence shown here is derived from an EMBL/GenBank/DDBJ whole genome shotgun (WGS) entry which is preliminary data.</text>
</comment>
<reference evidence="2" key="2">
    <citation type="submission" date="2021-09" db="EMBL/GenBank/DDBJ databases">
        <authorList>
            <person name="Jia N."/>
            <person name="Wang J."/>
            <person name="Shi W."/>
            <person name="Du L."/>
            <person name="Sun Y."/>
            <person name="Zhan W."/>
            <person name="Jiang J."/>
            <person name="Wang Q."/>
            <person name="Zhang B."/>
            <person name="Ji P."/>
            <person name="Sakyi L.B."/>
            <person name="Cui X."/>
            <person name="Yuan T."/>
            <person name="Jiang B."/>
            <person name="Yang W."/>
            <person name="Lam T.T.-Y."/>
            <person name="Chang Q."/>
            <person name="Ding S."/>
            <person name="Wang X."/>
            <person name="Zhu J."/>
            <person name="Ruan X."/>
            <person name="Zhao L."/>
            <person name="Wei J."/>
            <person name="Que T."/>
            <person name="Du C."/>
            <person name="Cheng J."/>
            <person name="Dai P."/>
            <person name="Han X."/>
            <person name="Huang E."/>
            <person name="Gao Y."/>
            <person name="Liu J."/>
            <person name="Shao H."/>
            <person name="Ye R."/>
            <person name="Li L."/>
            <person name="Wei W."/>
            <person name="Wang X."/>
            <person name="Wang C."/>
            <person name="Huo Q."/>
            <person name="Li W."/>
            <person name="Guo W."/>
            <person name="Chen H."/>
            <person name="Chen S."/>
            <person name="Zhou L."/>
            <person name="Zhou L."/>
            <person name="Ni X."/>
            <person name="Tian J."/>
            <person name="Zhou Y."/>
            <person name="Sheng Y."/>
            <person name="Liu T."/>
            <person name="Pan Y."/>
            <person name="Xia L."/>
            <person name="Li J."/>
            <person name="Zhao F."/>
            <person name="Cao W."/>
        </authorList>
    </citation>
    <scope>NUCLEOTIDE SEQUENCE</scope>
    <source>
        <strain evidence="2">Rsan-2018</strain>
        <tissue evidence="2">Larvae</tissue>
    </source>
</reference>
<dbReference type="PANTHER" id="PTHR16166:SF93">
    <property type="entry name" value="INTERMEMBRANE LIPID TRANSFER PROTEIN VPS13"/>
    <property type="match status" value="1"/>
</dbReference>
<dbReference type="EMBL" id="JABSTV010000702">
    <property type="protein sequence ID" value="KAH7985836.1"/>
    <property type="molecule type" value="Genomic_DNA"/>
</dbReference>
<evidence type="ECO:0000256" key="1">
    <source>
        <dbReference type="ARBA" id="ARBA00006545"/>
    </source>
</evidence>